<sequence length="302" mass="32870">MKLIKQEEGASLVLVGVAFMGIMMMAGLVLDGGALFMEKRNLQKAANAAVLSSAQELTMDQASVQEIVDDVLQKHGELTSLENTQIQIDNRVDVYLTKNVKLSFGSLFGKDTTEVKVHAAAELTSMGKAVGAAPLGIDDRVELDYYTEYKLKVDQTENEYGYFGVLALGGPGAATYEDNLRDGYQDQIEVGMVLDTETGNVAGKTRSVISEKLLDGCGYEAGSKQIDRDCDRILLVPVYTPHTQTTNQLKSVEVTGFAYFFITEPIDPKDTSITGIFIKRAGKGVYESGAYDKGAYAIRLTR</sequence>
<proteinExistence type="predicted"/>
<gene>
    <name evidence="3" type="ORF">N783_03880</name>
</gene>
<dbReference type="RefSeq" id="WP_036843640.1">
    <property type="nucleotide sequence ID" value="NZ_AVPF01000113.1"/>
</dbReference>
<dbReference type="eggNOG" id="COG4961">
    <property type="taxonomic scope" value="Bacteria"/>
</dbReference>
<keyword evidence="4" id="KW-1185">Reference proteome</keyword>
<evidence type="ECO:0000259" key="2">
    <source>
        <dbReference type="Pfam" id="PF13400"/>
    </source>
</evidence>
<name>A0A0A5FXA1_9BACI</name>
<accession>A0A0A5FXA1</accession>
<keyword evidence="1" id="KW-1133">Transmembrane helix</keyword>
<dbReference type="EMBL" id="AVPF01000113">
    <property type="protein sequence ID" value="KGX83390.1"/>
    <property type="molecule type" value="Genomic_DNA"/>
</dbReference>
<evidence type="ECO:0000313" key="3">
    <source>
        <dbReference type="EMBL" id="KGX83390.1"/>
    </source>
</evidence>
<dbReference type="AlphaFoldDB" id="A0A0A5FXA1"/>
<dbReference type="InterPro" id="IPR028087">
    <property type="entry name" value="Tad_N"/>
</dbReference>
<organism evidence="3 4">
    <name type="scientific">Pontibacillus marinus BH030004 = DSM 16465</name>
    <dbReference type="NCBI Taxonomy" id="1385511"/>
    <lineage>
        <taxon>Bacteria</taxon>
        <taxon>Bacillati</taxon>
        <taxon>Bacillota</taxon>
        <taxon>Bacilli</taxon>
        <taxon>Bacillales</taxon>
        <taxon>Bacillaceae</taxon>
        <taxon>Pontibacillus</taxon>
    </lineage>
</organism>
<feature type="transmembrane region" description="Helical" evidence="1">
    <location>
        <begin position="12"/>
        <end position="37"/>
    </location>
</feature>
<comment type="caution">
    <text evidence="3">The sequence shown here is derived from an EMBL/GenBank/DDBJ whole genome shotgun (WGS) entry which is preliminary data.</text>
</comment>
<dbReference type="Proteomes" id="UP000030403">
    <property type="component" value="Unassembled WGS sequence"/>
</dbReference>
<dbReference type="OrthoDB" id="5447051at2"/>
<reference evidence="3 4" key="1">
    <citation type="submission" date="2013-08" db="EMBL/GenBank/DDBJ databases">
        <authorList>
            <person name="Huang J."/>
            <person name="Wang G."/>
        </authorList>
    </citation>
    <scope>NUCLEOTIDE SEQUENCE [LARGE SCALE GENOMIC DNA]</scope>
    <source>
        <strain evidence="3 4">BH030004</strain>
    </source>
</reference>
<keyword evidence="1" id="KW-0472">Membrane</keyword>
<feature type="domain" description="Putative Flp pilus-assembly TadG-like N-terminal" evidence="2">
    <location>
        <begin position="10"/>
        <end position="55"/>
    </location>
</feature>
<keyword evidence="1" id="KW-0812">Transmembrane</keyword>
<protein>
    <recommendedName>
        <fullName evidence="2">Putative Flp pilus-assembly TadG-like N-terminal domain-containing protein</fullName>
    </recommendedName>
</protein>
<dbReference type="STRING" id="1385511.GCA_000425225_00706"/>
<evidence type="ECO:0000256" key="1">
    <source>
        <dbReference type="SAM" id="Phobius"/>
    </source>
</evidence>
<dbReference type="Pfam" id="PF13400">
    <property type="entry name" value="Tad"/>
    <property type="match status" value="1"/>
</dbReference>
<evidence type="ECO:0000313" key="4">
    <source>
        <dbReference type="Proteomes" id="UP000030403"/>
    </source>
</evidence>